<comment type="similarity">
    <text evidence="2">Belongs to the FAD-dependent glycerol-3-phosphate dehydrogenase family.</text>
</comment>
<dbReference type="GO" id="GO:0046168">
    <property type="term" value="P:glycerol-3-phosphate catabolic process"/>
    <property type="evidence" value="ECO:0007669"/>
    <property type="project" value="TreeGrafter"/>
</dbReference>
<comment type="caution">
    <text evidence="8">The sequence shown here is derived from an EMBL/GenBank/DDBJ whole genome shotgun (WGS) entry which is preliminary data.</text>
</comment>
<evidence type="ECO:0000259" key="7">
    <source>
        <dbReference type="Pfam" id="PF16901"/>
    </source>
</evidence>
<dbReference type="Proteomes" id="UP001138757">
    <property type="component" value="Unassembled WGS sequence"/>
</dbReference>
<evidence type="ECO:0000256" key="5">
    <source>
        <dbReference type="ARBA" id="ARBA00023002"/>
    </source>
</evidence>
<dbReference type="PRINTS" id="PR01001">
    <property type="entry name" value="FADG3PDH"/>
</dbReference>
<dbReference type="Gene3D" id="3.50.50.60">
    <property type="entry name" value="FAD/NAD(P)-binding domain"/>
    <property type="match status" value="1"/>
</dbReference>
<keyword evidence="3" id="KW-0285">Flavoprotein</keyword>
<feature type="domain" description="Alpha-glycerophosphate oxidase C-terminal" evidence="7">
    <location>
        <begin position="381"/>
        <end position="480"/>
    </location>
</feature>
<evidence type="ECO:0000313" key="8">
    <source>
        <dbReference type="EMBL" id="MBT2188790.1"/>
    </source>
</evidence>
<protein>
    <submittedName>
        <fullName evidence="8">Glycerol-3-phosphate dehydrogenase</fullName>
        <ecNumber evidence="8">1.1.5.3</ecNumber>
    </submittedName>
</protein>
<dbReference type="AlphaFoldDB" id="A0A9X1ISZ1"/>
<dbReference type="RefSeq" id="WP_214625034.1">
    <property type="nucleotide sequence ID" value="NZ_JAHGAW010000012.1"/>
</dbReference>
<evidence type="ECO:0000256" key="1">
    <source>
        <dbReference type="ARBA" id="ARBA00001974"/>
    </source>
</evidence>
<dbReference type="Gene3D" id="3.30.9.10">
    <property type="entry name" value="D-Amino Acid Oxidase, subunit A, domain 2"/>
    <property type="match status" value="1"/>
</dbReference>
<keyword evidence="5 8" id="KW-0560">Oxidoreductase</keyword>
<dbReference type="Gene3D" id="1.10.8.870">
    <property type="entry name" value="Alpha-glycerophosphate oxidase, cap domain"/>
    <property type="match status" value="1"/>
</dbReference>
<organism evidence="8 9">
    <name type="scientific">Sphingobium nicotianae</name>
    <dbReference type="NCBI Taxonomy" id="2782607"/>
    <lineage>
        <taxon>Bacteria</taxon>
        <taxon>Pseudomonadati</taxon>
        <taxon>Pseudomonadota</taxon>
        <taxon>Alphaproteobacteria</taxon>
        <taxon>Sphingomonadales</taxon>
        <taxon>Sphingomonadaceae</taxon>
        <taxon>Sphingobium</taxon>
    </lineage>
</organism>
<dbReference type="EMBL" id="JAHGAW010000012">
    <property type="protein sequence ID" value="MBT2188790.1"/>
    <property type="molecule type" value="Genomic_DNA"/>
</dbReference>
<dbReference type="InterPro" id="IPR036188">
    <property type="entry name" value="FAD/NAD-bd_sf"/>
</dbReference>
<keyword evidence="4" id="KW-0274">FAD</keyword>
<dbReference type="GO" id="GO:0004368">
    <property type="term" value="F:glycerol-3-phosphate dehydrogenase (quinone) activity"/>
    <property type="evidence" value="ECO:0007669"/>
    <property type="project" value="UniProtKB-EC"/>
</dbReference>
<dbReference type="Pfam" id="PF01266">
    <property type="entry name" value="DAO"/>
    <property type="match status" value="1"/>
</dbReference>
<dbReference type="InterPro" id="IPR006076">
    <property type="entry name" value="FAD-dep_OxRdtase"/>
</dbReference>
<keyword evidence="9" id="KW-1185">Reference proteome</keyword>
<proteinExistence type="inferred from homology"/>
<evidence type="ECO:0000256" key="4">
    <source>
        <dbReference type="ARBA" id="ARBA00022827"/>
    </source>
</evidence>
<evidence type="ECO:0000313" key="9">
    <source>
        <dbReference type="Proteomes" id="UP001138757"/>
    </source>
</evidence>
<dbReference type="Gene3D" id="6.10.250.1890">
    <property type="match status" value="1"/>
</dbReference>
<dbReference type="SUPFAM" id="SSF51905">
    <property type="entry name" value="FAD/NAD(P)-binding domain"/>
    <property type="match status" value="1"/>
</dbReference>
<evidence type="ECO:0000256" key="3">
    <source>
        <dbReference type="ARBA" id="ARBA00022630"/>
    </source>
</evidence>
<dbReference type="EC" id="1.1.5.3" evidence="8"/>
<comment type="cofactor">
    <cofactor evidence="1">
        <name>FAD</name>
        <dbReference type="ChEBI" id="CHEBI:57692"/>
    </cofactor>
</comment>
<dbReference type="Pfam" id="PF16901">
    <property type="entry name" value="DAO_C"/>
    <property type="match status" value="1"/>
</dbReference>
<dbReference type="InterPro" id="IPR000447">
    <property type="entry name" value="G3P_DH_FAD-dep"/>
</dbReference>
<gene>
    <name evidence="8" type="primary">glpD</name>
    <name evidence="8" type="ORF">KK488_17700</name>
</gene>
<evidence type="ECO:0000256" key="2">
    <source>
        <dbReference type="ARBA" id="ARBA00007330"/>
    </source>
</evidence>
<feature type="domain" description="FAD dependent oxidoreductase" evidence="6">
    <location>
        <begin position="5"/>
        <end position="327"/>
    </location>
</feature>
<evidence type="ECO:0000259" key="6">
    <source>
        <dbReference type="Pfam" id="PF01266"/>
    </source>
</evidence>
<dbReference type="NCBIfam" id="NF008899">
    <property type="entry name" value="PRK12266.1"/>
    <property type="match status" value="1"/>
</dbReference>
<dbReference type="InterPro" id="IPR031656">
    <property type="entry name" value="DAO_C"/>
</dbReference>
<accession>A0A9X1ISZ1</accession>
<dbReference type="NCBIfam" id="NF009906">
    <property type="entry name" value="PRK13369.1"/>
    <property type="match status" value="1"/>
</dbReference>
<sequence>MKEFDILIVGGGINGAAIARDAAGRGASTLLVDKDDFAAHTSSASTKLIHGGLRYLENYEFRMVSKALRERDILQRSAPHLIRPLQFVLPYDGAMRPAWMMRAGLFLYDILGGSRSLPRSRACRLTADGFGQPLMNPSGRGFTYWDCWGDDSRLVIANLQDASGRGAQVMARTRISAIERGPTHWTAHVQNDEQSLDVSARVLVNATGAAATHFLGDIGISARGALRTIKGSHIVTRRLFEGEHAFLLQNPDGRIVFAIPYETDFTLIGTTDVEQLDPLDQVSASPEEIDYLCEAVNRWFRRPISPSDVVWSFAGIRPLYDDANGDPSDISRDYVLDFQTQKDGAPVLSVFGGKITTHRSLGEEALNIVRTSLPGLQGPWTKSAPMPGGDLGAGGLEGLTSRLSAKLPFLDTQTHVRLARSYGSLVWDIFGDARSRNEVGEQFGAGLTEVEVRYLIRREWARTADDIVWRRSKLGLHLSQKQTGRLDRYLKEAA</sequence>
<dbReference type="PANTHER" id="PTHR11985">
    <property type="entry name" value="GLYCEROL-3-PHOSPHATE DEHYDROGENASE"/>
    <property type="match status" value="1"/>
</dbReference>
<name>A0A9X1ISZ1_9SPHN</name>
<dbReference type="PANTHER" id="PTHR11985:SF15">
    <property type="entry name" value="GLYCEROL-3-PHOSPHATE DEHYDROGENASE, MITOCHONDRIAL"/>
    <property type="match status" value="1"/>
</dbReference>
<reference evidence="8" key="1">
    <citation type="submission" date="2021-05" db="EMBL/GenBank/DDBJ databases">
        <title>Genome of Sphingobium sp. strain.</title>
        <authorList>
            <person name="Fan R."/>
        </authorList>
    </citation>
    <scope>NUCLEOTIDE SEQUENCE</scope>
    <source>
        <strain evidence="8">H33</strain>
    </source>
</reference>
<dbReference type="InterPro" id="IPR038299">
    <property type="entry name" value="DAO_C_sf"/>
</dbReference>